<evidence type="ECO:0000256" key="6">
    <source>
        <dbReference type="ARBA" id="ARBA00022777"/>
    </source>
</evidence>
<keyword evidence="8" id="KW-0812">Transmembrane</keyword>
<reference evidence="10 11" key="1">
    <citation type="submission" date="2015-09" db="EMBL/GenBank/DDBJ databases">
        <authorList>
            <consortium name="Pathogen Informatics"/>
        </authorList>
    </citation>
    <scope>NUCLEOTIDE SEQUENCE [LARGE SCALE GENOMIC DNA]</scope>
    <source>
        <strain evidence="10 11">2789STDY5834856</strain>
    </source>
</reference>
<keyword evidence="6 10" id="KW-0418">Kinase</keyword>
<dbReference type="PRINTS" id="PR00344">
    <property type="entry name" value="BCTRLSENSOR"/>
</dbReference>
<proteinExistence type="predicted"/>
<dbReference type="Pfam" id="PF00512">
    <property type="entry name" value="HisKA"/>
    <property type="match status" value="1"/>
</dbReference>
<dbReference type="SUPFAM" id="SSF55874">
    <property type="entry name" value="ATPase domain of HSP90 chaperone/DNA topoisomerase II/histidine kinase"/>
    <property type="match status" value="1"/>
</dbReference>
<dbReference type="GO" id="GO:0005886">
    <property type="term" value="C:plasma membrane"/>
    <property type="evidence" value="ECO:0007669"/>
    <property type="project" value="TreeGrafter"/>
</dbReference>
<comment type="catalytic activity">
    <reaction evidence="1">
        <text>ATP + protein L-histidine = ADP + protein N-phospho-L-histidine.</text>
        <dbReference type="EC" id="2.7.13.3"/>
    </reaction>
</comment>
<comment type="subcellular location">
    <subcellularLocation>
        <location evidence="2">Membrane</location>
    </subcellularLocation>
</comment>
<dbReference type="InterPro" id="IPR050351">
    <property type="entry name" value="BphY/WalK/GraS-like"/>
</dbReference>
<dbReference type="Proteomes" id="UP000095594">
    <property type="component" value="Unassembled WGS sequence"/>
</dbReference>
<organism evidence="10 11">
    <name type="scientific">Clostridium disporicum</name>
    <dbReference type="NCBI Taxonomy" id="84024"/>
    <lineage>
        <taxon>Bacteria</taxon>
        <taxon>Bacillati</taxon>
        <taxon>Bacillota</taxon>
        <taxon>Clostridia</taxon>
        <taxon>Eubacteriales</taxon>
        <taxon>Clostridiaceae</taxon>
        <taxon>Clostridium</taxon>
    </lineage>
</organism>
<dbReference type="CDD" id="cd00082">
    <property type="entry name" value="HisKA"/>
    <property type="match status" value="1"/>
</dbReference>
<feature type="transmembrane region" description="Helical" evidence="8">
    <location>
        <begin position="12"/>
        <end position="33"/>
    </location>
</feature>
<feature type="domain" description="Histidine kinase" evidence="9">
    <location>
        <begin position="244"/>
        <end position="459"/>
    </location>
</feature>
<protein>
    <recommendedName>
        <fullName evidence="3">histidine kinase</fullName>
        <ecNumber evidence="3">2.7.13.3</ecNumber>
    </recommendedName>
</protein>
<keyword evidence="8" id="KW-1133">Transmembrane helix</keyword>
<dbReference type="AlphaFoldDB" id="A0A174HE63"/>
<dbReference type="PANTHER" id="PTHR45453:SF1">
    <property type="entry name" value="PHOSPHATE REGULON SENSOR PROTEIN PHOR"/>
    <property type="match status" value="1"/>
</dbReference>
<dbReference type="InterPro" id="IPR005467">
    <property type="entry name" value="His_kinase_dom"/>
</dbReference>
<evidence type="ECO:0000313" key="10">
    <source>
        <dbReference type="EMBL" id="CUO71309.1"/>
    </source>
</evidence>
<dbReference type="Pfam" id="PF02518">
    <property type="entry name" value="HATPase_c"/>
    <property type="match status" value="1"/>
</dbReference>
<dbReference type="SMART" id="SM00387">
    <property type="entry name" value="HATPase_c"/>
    <property type="match status" value="1"/>
</dbReference>
<dbReference type="Gene3D" id="3.30.565.10">
    <property type="entry name" value="Histidine kinase-like ATPase, C-terminal domain"/>
    <property type="match status" value="1"/>
</dbReference>
<name>A0A174HE63_9CLOT</name>
<sequence length="459" mass="52629">MRGKLIIHYSVYIILACVFIAFVNITFMGINIYKKGGLYNYHPEEMISAFKDYIVYSEDGNIEVSNDGINKLIEENSGIQILDKNNREVFSYNKPEIAHSNYSNVQLLETYNNEDVTLFLDEKELEGEIYTYLLFLDPSRVKRITYSYDVKLVDEAHMFPILILLNVFLILGISFLYTLRITKPINRIVNKISKLSKGGYKIDTPQKGIYYDVEKCLSQLAGILTFNEKEREKLDEMREEWISNISHDIKTPLTSIIGNAEIMADTEYEIDDRIREKCCTTIINKSQYIKTLIEDLNLSTRLKNNTIVLNKSKINIVSLVRHVLIDIINDEKYNDSNIGFNYSDEEIMLELDEGLIKRVFINLITNAFIHNSNDVKVKIDIQKLDSGNVYISIEDNGKGVSEDELNNIFKRYYRGTNTSKKIEGSGLGMAIAHDIIKAHGAEIKAIGKLGDGLKIEILF</sequence>
<keyword evidence="8" id="KW-0472">Membrane</keyword>
<evidence type="ECO:0000256" key="8">
    <source>
        <dbReference type="SAM" id="Phobius"/>
    </source>
</evidence>
<dbReference type="InterPro" id="IPR036890">
    <property type="entry name" value="HATPase_C_sf"/>
</dbReference>
<dbReference type="EC" id="2.7.13.3" evidence="3"/>
<keyword evidence="5 10" id="KW-0808">Transferase</keyword>
<evidence type="ECO:0000259" key="9">
    <source>
        <dbReference type="PROSITE" id="PS50109"/>
    </source>
</evidence>
<feature type="transmembrane region" description="Helical" evidence="8">
    <location>
        <begin position="158"/>
        <end position="179"/>
    </location>
</feature>
<evidence type="ECO:0000256" key="1">
    <source>
        <dbReference type="ARBA" id="ARBA00000085"/>
    </source>
</evidence>
<dbReference type="SMART" id="SM00388">
    <property type="entry name" value="HisKA"/>
    <property type="match status" value="1"/>
</dbReference>
<dbReference type="Gene3D" id="1.10.287.130">
    <property type="match status" value="1"/>
</dbReference>
<evidence type="ECO:0000256" key="5">
    <source>
        <dbReference type="ARBA" id="ARBA00022679"/>
    </source>
</evidence>
<dbReference type="GO" id="GO:0000155">
    <property type="term" value="F:phosphorelay sensor kinase activity"/>
    <property type="evidence" value="ECO:0007669"/>
    <property type="project" value="InterPro"/>
</dbReference>
<dbReference type="RefSeq" id="WP_055266360.1">
    <property type="nucleotide sequence ID" value="NZ_CABIXQ010000014.1"/>
</dbReference>
<evidence type="ECO:0000256" key="2">
    <source>
        <dbReference type="ARBA" id="ARBA00004370"/>
    </source>
</evidence>
<dbReference type="InterPro" id="IPR003594">
    <property type="entry name" value="HATPase_dom"/>
</dbReference>
<dbReference type="GO" id="GO:0004721">
    <property type="term" value="F:phosphoprotein phosphatase activity"/>
    <property type="evidence" value="ECO:0007669"/>
    <property type="project" value="TreeGrafter"/>
</dbReference>
<dbReference type="SUPFAM" id="SSF47384">
    <property type="entry name" value="Homodimeric domain of signal transducing histidine kinase"/>
    <property type="match status" value="1"/>
</dbReference>
<evidence type="ECO:0000256" key="7">
    <source>
        <dbReference type="ARBA" id="ARBA00023012"/>
    </source>
</evidence>
<evidence type="ECO:0000256" key="4">
    <source>
        <dbReference type="ARBA" id="ARBA00022553"/>
    </source>
</evidence>
<keyword evidence="4" id="KW-0597">Phosphoprotein</keyword>
<gene>
    <name evidence="10" type="primary">yycG_3</name>
    <name evidence="10" type="ORF">ERS852471_02104</name>
</gene>
<dbReference type="InterPro" id="IPR004358">
    <property type="entry name" value="Sig_transdc_His_kin-like_C"/>
</dbReference>
<dbReference type="PROSITE" id="PS51257">
    <property type="entry name" value="PROKAR_LIPOPROTEIN"/>
    <property type="match status" value="1"/>
</dbReference>
<evidence type="ECO:0000256" key="3">
    <source>
        <dbReference type="ARBA" id="ARBA00012438"/>
    </source>
</evidence>
<dbReference type="OrthoDB" id="368131at2"/>
<evidence type="ECO:0000313" key="11">
    <source>
        <dbReference type="Proteomes" id="UP000095594"/>
    </source>
</evidence>
<dbReference type="PROSITE" id="PS50109">
    <property type="entry name" value="HIS_KIN"/>
    <property type="match status" value="1"/>
</dbReference>
<dbReference type="EMBL" id="CYZX01000014">
    <property type="protein sequence ID" value="CUO71309.1"/>
    <property type="molecule type" value="Genomic_DNA"/>
</dbReference>
<dbReference type="PANTHER" id="PTHR45453">
    <property type="entry name" value="PHOSPHATE REGULON SENSOR PROTEIN PHOR"/>
    <property type="match status" value="1"/>
</dbReference>
<dbReference type="InterPro" id="IPR003661">
    <property type="entry name" value="HisK_dim/P_dom"/>
</dbReference>
<accession>A0A174HE63</accession>
<dbReference type="GO" id="GO:0016036">
    <property type="term" value="P:cellular response to phosphate starvation"/>
    <property type="evidence" value="ECO:0007669"/>
    <property type="project" value="TreeGrafter"/>
</dbReference>
<keyword evidence="7" id="KW-0902">Two-component regulatory system</keyword>
<dbReference type="InterPro" id="IPR036097">
    <property type="entry name" value="HisK_dim/P_sf"/>
</dbReference>